<keyword evidence="7" id="KW-0812">Transmembrane</keyword>
<reference evidence="17" key="1">
    <citation type="submission" date="2018-08" db="EMBL/GenBank/DDBJ databases">
        <title>Murine metabolic-syndrome-specific gut microbial biobank.</title>
        <authorList>
            <person name="Liu C."/>
        </authorList>
    </citation>
    <scope>NUCLEOTIDE SEQUENCE [LARGE SCALE GENOMIC DNA]</scope>
    <source>
        <strain evidence="17">Z82</strain>
    </source>
</reference>
<dbReference type="Pfam" id="PF00905">
    <property type="entry name" value="Transpeptidase"/>
    <property type="match status" value="1"/>
</dbReference>
<evidence type="ECO:0000256" key="5">
    <source>
        <dbReference type="ARBA" id="ARBA00022645"/>
    </source>
</evidence>
<keyword evidence="13" id="KW-0961">Cell wall biogenesis/degradation</keyword>
<evidence type="ECO:0000256" key="8">
    <source>
        <dbReference type="ARBA" id="ARBA00022801"/>
    </source>
</evidence>
<dbReference type="GO" id="GO:0071972">
    <property type="term" value="F:peptidoglycan L,D-transpeptidase activity"/>
    <property type="evidence" value="ECO:0007669"/>
    <property type="project" value="TreeGrafter"/>
</dbReference>
<dbReference type="NCBIfam" id="TIGR03423">
    <property type="entry name" value="pbp2_mrdA"/>
    <property type="match status" value="1"/>
</dbReference>
<keyword evidence="12" id="KW-0472">Membrane</keyword>
<keyword evidence="3" id="KW-1003">Cell membrane</keyword>
<dbReference type="Pfam" id="PF03717">
    <property type="entry name" value="PBP_dimer"/>
    <property type="match status" value="1"/>
</dbReference>
<evidence type="ECO:0000256" key="11">
    <source>
        <dbReference type="ARBA" id="ARBA00022989"/>
    </source>
</evidence>
<keyword evidence="6" id="KW-0645">Protease</keyword>
<dbReference type="InterPro" id="IPR017790">
    <property type="entry name" value="Penicillin-binding_protein_2"/>
</dbReference>
<dbReference type="EMBL" id="QWKH01000003">
    <property type="protein sequence ID" value="NBI33635.1"/>
    <property type="molecule type" value="Genomic_DNA"/>
</dbReference>
<evidence type="ECO:0000256" key="2">
    <source>
        <dbReference type="ARBA" id="ARBA00004236"/>
    </source>
</evidence>
<evidence type="ECO:0000256" key="1">
    <source>
        <dbReference type="ARBA" id="ARBA00004167"/>
    </source>
</evidence>
<feature type="domain" description="Penicillin-binding protein dimerisation" evidence="16">
    <location>
        <begin position="130"/>
        <end position="299"/>
    </location>
</feature>
<evidence type="ECO:0000256" key="3">
    <source>
        <dbReference type="ARBA" id="ARBA00022475"/>
    </source>
</evidence>
<dbReference type="SUPFAM" id="SSF56519">
    <property type="entry name" value="Penicillin binding protein dimerisation domain"/>
    <property type="match status" value="1"/>
</dbReference>
<comment type="caution">
    <text evidence="17">The sequence shown here is derived from an EMBL/GenBank/DDBJ whole genome shotgun (WGS) entry which is preliminary data.</text>
</comment>
<evidence type="ECO:0000256" key="6">
    <source>
        <dbReference type="ARBA" id="ARBA00022670"/>
    </source>
</evidence>
<feature type="region of interest" description="Disordered" evidence="14">
    <location>
        <begin position="57"/>
        <end position="77"/>
    </location>
</feature>
<evidence type="ECO:0000313" key="17">
    <source>
        <dbReference type="EMBL" id="NBI33635.1"/>
    </source>
</evidence>
<dbReference type="InterPro" id="IPR012338">
    <property type="entry name" value="Beta-lactam/transpept-like"/>
</dbReference>
<dbReference type="GO" id="GO:0006508">
    <property type="term" value="P:proteolysis"/>
    <property type="evidence" value="ECO:0007669"/>
    <property type="project" value="UniProtKB-KW"/>
</dbReference>
<dbReference type="GO" id="GO:0008360">
    <property type="term" value="P:regulation of cell shape"/>
    <property type="evidence" value="ECO:0007669"/>
    <property type="project" value="UniProtKB-KW"/>
</dbReference>
<dbReference type="Gene3D" id="3.90.1310.10">
    <property type="entry name" value="Penicillin-binding protein 2a (Domain 2)"/>
    <property type="match status" value="1"/>
</dbReference>
<keyword evidence="10" id="KW-0573">Peptidoglycan synthesis</keyword>
<evidence type="ECO:0000256" key="10">
    <source>
        <dbReference type="ARBA" id="ARBA00022984"/>
    </source>
</evidence>
<evidence type="ECO:0000259" key="15">
    <source>
        <dbReference type="Pfam" id="PF00905"/>
    </source>
</evidence>
<keyword evidence="11" id="KW-1133">Transmembrane helix</keyword>
<keyword evidence="9" id="KW-0133">Cell shape</keyword>
<sequence>MVTALIAAAIALVAVAAVAVAVVVLRRRSKSGDVSVKRHIASIDSVGVHSTLSDSAKAAASAPMNREPSVSGSSPAAQTGAPLAPRFAAMGVLTAGIFGALATKLWSMQVMDSESYVAQADRNKFATMYTPAPRGRILDAGGIALVDNRVALTILAEGDVADNAEVVGRLSAVLGLPRGIVRARIQDTSSGAQSQRVVASDVSMRTAAFIAEHSDAFPGVTSQARFVRQYPYGALAAHVLGYTGSVIQEDLDNVAAGREIKSGDEVGRSGVEGTYDNFLAGSHGERKVIADAHGNVVEVVSEVQSTKGSDIQLTIQAPLQYVCDTALAKLVAPNGVIGTGVGTAAAAVVMDPRDGSILAMSSYPTYTPMSFIGGISNDQFETYQSEESHYPLMNRVIAGGYPAASTYKAFTSLAALAYGFADAEREWDCEGAWDGWDTGQPQHCWNLNGHGPLNLREGIVNSCDVVFYEIAKNFYDASVLGGNANAQVADDALQEYIKRYRFGDLTGIDLGGEIAGRVPTPQWKAEYWADFPEAASWRGGDSTNMVIGQGDVLATPIQMVVAYGAIATGNLMRPHVLGKVMNDRGQETVDFQPEVVAVPDVPADNLAFVRDALNGVAEENSSVRKVLEEKGLDPSTIACKTGTGEVAGKEDFAWFAGYAPLDDPRFVVAVLVEEGGGGSESATPLGAEILKAAFDYEAGELTAFGRVAGSTGESVEYHGSGATGRTD</sequence>
<evidence type="ECO:0000256" key="12">
    <source>
        <dbReference type="ARBA" id="ARBA00023136"/>
    </source>
</evidence>
<accession>A0A7C9JPB8</accession>
<keyword evidence="8" id="KW-0378">Hydrolase</keyword>
<gene>
    <name evidence="17" type="primary">mrdA</name>
    <name evidence="17" type="ORF">D1639_01005</name>
</gene>
<comment type="subcellular location">
    <subcellularLocation>
        <location evidence="2">Cell membrane</location>
    </subcellularLocation>
    <subcellularLocation>
        <location evidence="1">Membrane</location>
        <topology evidence="1">Single-pass membrane protein</topology>
    </subcellularLocation>
</comment>
<dbReference type="GO" id="GO:0009002">
    <property type="term" value="F:serine-type D-Ala-D-Ala carboxypeptidase activity"/>
    <property type="evidence" value="ECO:0007669"/>
    <property type="project" value="InterPro"/>
</dbReference>
<name>A0A7C9JPB8_9BACT</name>
<proteinExistence type="predicted"/>
<evidence type="ECO:0000256" key="14">
    <source>
        <dbReference type="SAM" id="MobiDB-lite"/>
    </source>
</evidence>
<evidence type="ECO:0000256" key="4">
    <source>
        <dbReference type="ARBA" id="ARBA00022519"/>
    </source>
</evidence>
<dbReference type="InterPro" id="IPR005311">
    <property type="entry name" value="PBP_dimer"/>
</dbReference>
<dbReference type="InterPro" id="IPR001460">
    <property type="entry name" value="PCN-bd_Tpept"/>
</dbReference>
<dbReference type="GO" id="GO:0009252">
    <property type="term" value="P:peptidoglycan biosynthetic process"/>
    <property type="evidence" value="ECO:0007669"/>
    <property type="project" value="UniProtKB-KW"/>
</dbReference>
<dbReference type="GO" id="GO:0005886">
    <property type="term" value="C:plasma membrane"/>
    <property type="evidence" value="ECO:0007669"/>
    <property type="project" value="UniProtKB-SubCell"/>
</dbReference>
<feature type="domain" description="Penicillin-binding protein transpeptidase" evidence="15">
    <location>
        <begin position="346"/>
        <end position="691"/>
    </location>
</feature>
<dbReference type="Gene3D" id="3.40.710.10">
    <property type="entry name" value="DD-peptidase/beta-lactamase superfamily"/>
    <property type="match status" value="1"/>
</dbReference>
<protein>
    <submittedName>
        <fullName evidence="17">Penicillin-binding protein 2</fullName>
    </submittedName>
</protein>
<feature type="compositionally biased region" description="Polar residues" evidence="14">
    <location>
        <begin position="68"/>
        <end position="77"/>
    </location>
</feature>
<dbReference type="PANTHER" id="PTHR30627">
    <property type="entry name" value="PEPTIDOGLYCAN D,D-TRANSPEPTIDASE"/>
    <property type="match status" value="1"/>
</dbReference>
<dbReference type="InterPro" id="IPR050515">
    <property type="entry name" value="Beta-lactam/transpept"/>
</dbReference>
<evidence type="ECO:0000259" key="16">
    <source>
        <dbReference type="Pfam" id="PF03717"/>
    </source>
</evidence>
<dbReference type="GO" id="GO:0008658">
    <property type="term" value="F:penicillin binding"/>
    <property type="evidence" value="ECO:0007669"/>
    <property type="project" value="InterPro"/>
</dbReference>
<dbReference type="SUPFAM" id="SSF56601">
    <property type="entry name" value="beta-lactamase/transpeptidase-like"/>
    <property type="match status" value="1"/>
</dbReference>
<organism evidence="17">
    <name type="scientific">Muribaculaceae bacterium Z82</name>
    <dbReference type="NCBI Taxonomy" id="2304548"/>
    <lineage>
        <taxon>Bacteria</taxon>
        <taxon>Pseudomonadati</taxon>
        <taxon>Bacteroidota</taxon>
        <taxon>Bacteroidia</taxon>
        <taxon>Bacteroidales</taxon>
        <taxon>Muribaculaceae</taxon>
    </lineage>
</organism>
<dbReference type="GO" id="GO:0071555">
    <property type="term" value="P:cell wall organization"/>
    <property type="evidence" value="ECO:0007669"/>
    <property type="project" value="UniProtKB-KW"/>
</dbReference>
<evidence type="ECO:0000256" key="7">
    <source>
        <dbReference type="ARBA" id="ARBA00022692"/>
    </source>
</evidence>
<keyword evidence="4" id="KW-0997">Cell inner membrane</keyword>
<keyword evidence="5" id="KW-0121">Carboxypeptidase</keyword>
<dbReference type="AlphaFoldDB" id="A0A7C9JPB8"/>
<evidence type="ECO:0000256" key="9">
    <source>
        <dbReference type="ARBA" id="ARBA00022960"/>
    </source>
</evidence>
<dbReference type="InterPro" id="IPR036138">
    <property type="entry name" value="PBP_dimer_sf"/>
</dbReference>
<dbReference type="PANTHER" id="PTHR30627:SF2">
    <property type="entry name" value="PEPTIDOGLYCAN D,D-TRANSPEPTIDASE MRDA"/>
    <property type="match status" value="1"/>
</dbReference>
<evidence type="ECO:0000256" key="13">
    <source>
        <dbReference type="ARBA" id="ARBA00023316"/>
    </source>
</evidence>